<feature type="region of interest" description="Disordered" evidence="1">
    <location>
        <begin position="1"/>
        <end position="29"/>
    </location>
</feature>
<gene>
    <name evidence="2" type="ORF">FXF46_11680</name>
</gene>
<dbReference type="KEGG" id="gti:FXF46_11680"/>
<evidence type="ECO:0000313" key="3">
    <source>
        <dbReference type="Proteomes" id="UP000323560"/>
    </source>
</evidence>
<protein>
    <submittedName>
        <fullName evidence="2">Sarcosine oxidase subunit gamma</fullName>
    </submittedName>
</protein>
<dbReference type="Proteomes" id="UP000323560">
    <property type="component" value="Chromosome"/>
</dbReference>
<sequence length="222" mass="23633">MVKSSRSITHWRERLSMPKSSRRSSSIRKERASMPELLAAHPAIPLPSIVVGNLTLALAPLRETVSIGPFADCLPPLCSALGVTLPQTFTTIGTMDGVQYTRAAHNQWFATAPEGTGLMSRLTAPCASLAALTNQTDSRVTLTLGGRGARAIAAKLIPIDLHPTVFTPGSTALTLAGHIPVILAFKSDGSAYDFTVFRSFAQSLHHDIHVAMNGGIPNSERV</sequence>
<dbReference type="EMBL" id="CP043043">
    <property type="protein sequence ID" value="QEH96873.1"/>
    <property type="molecule type" value="Genomic_DNA"/>
</dbReference>
<evidence type="ECO:0000256" key="1">
    <source>
        <dbReference type="SAM" id="MobiDB-lite"/>
    </source>
</evidence>
<reference evidence="2 3" key="1">
    <citation type="submission" date="2019-08" db="EMBL/GenBank/DDBJ databases">
        <title>Gluconobacter frateurii HD924 genome.</title>
        <authorList>
            <person name="Liu Y."/>
            <person name="Zhang P."/>
        </authorList>
    </citation>
    <scope>NUCLEOTIDE SEQUENCE [LARGE SCALE GENOMIC DNA]</scope>
    <source>
        <strain evidence="2 3">HD924</strain>
    </source>
</reference>
<dbReference type="AlphaFoldDB" id="A0AAP9JI34"/>
<name>A0AAP9JI34_GLUTH</name>
<proteinExistence type="predicted"/>
<dbReference type="Gene3D" id="3.30.70.1520">
    <property type="entry name" value="Heterotetrameric sarcosine oxidase"/>
    <property type="match status" value="1"/>
</dbReference>
<evidence type="ECO:0000313" key="2">
    <source>
        <dbReference type="EMBL" id="QEH96873.1"/>
    </source>
</evidence>
<dbReference type="InterPro" id="IPR027266">
    <property type="entry name" value="TrmE/GcvT-like"/>
</dbReference>
<dbReference type="Gene3D" id="3.30.1360.120">
    <property type="entry name" value="Probable tRNA modification gtpase trme, domain 1"/>
    <property type="match status" value="1"/>
</dbReference>
<organism evidence="2 3">
    <name type="scientific">Gluconobacter thailandicus</name>
    <dbReference type="NCBI Taxonomy" id="257438"/>
    <lineage>
        <taxon>Bacteria</taxon>
        <taxon>Pseudomonadati</taxon>
        <taxon>Pseudomonadota</taxon>
        <taxon>Alphaproteobacteria</taxon>
        <taxon>Acetobacterales</taxon>
        <taxon>Acetobacteraceae</taxon>
        <taxon>Gluconobacter</taxon>
    </lineage>
</organism>
<accession>A0AAP9JI34</accession>